<dbReference type="InterPro" id="IPR002716">
    <property type="entry name" value="PIN_dom"/>
</dbReference>
<keyword evidence="5" id="KW-0460">Magnesium</keyword>
<accession>A0A939GAR1</accession>
<keyword evidence="3" id="KW-0479">Metal-binding</keyword>
<dbReference type="PANTHER" id="PTHR42740">
    <property type="entry name" value="RIBONUCLEASE VAPC3"/>
    <property type="match status" value="1"/>
</dbReference>
<evidence type="ECO:0000256" key="4">
    <source>
        <dbReference type="ARBA" id="ARBA00022801"/>
    </source>
</evidence>
<dbReference type="SUPFAM" id="SSF88723">
    <property type="entry name" value="PIN domain-like"/>
    <property type="match status" value="1"/>
</dbReference>
<reference evidence="7 8" key="1">
    <citation type="submission" date="2021-03" db="EMBL/GenBank/DDBJ databases">
        <title>Fibrella sp. HMF5036 genome sequencing and assembly.</title>
        <authorList>
            <person name="Kang H."/>
            <person name="Kim H."/>
            <person name="Bae S."/>
            <person name="Joh K."/>
        </authorList>
    </citation>
    <scope>NUCLEOTIDE SEQUENCE [LARGE SCALE GENOMIC DNA]</scope>
    <source>
        <strain evidence="7 8">HMF5036</strain>
    </source>
</reference>
<evidence type="ECO:0000256" key="2">
    <source>
        <dbReference type="ARBA" id="ARBA00022722"/>
    </source>
</evidence>
<dbReference type="GO" id="GO:0004540">
    <property type="term" value="F:RNA nuclease activity"/>
    <property type="evidence" value="ECO:0007669"/>
    <property type="project" value="TreeGrafter"/>
</dbReference>
<gene>
    <name evidence="7" type="ORF">J2I48_18030</name>
</gene>
<evidence type="ECO:0000313" key="7">
    <source>
        <dbReference type="EMBL" id="MBO0932913.1"/>
    </source>
</evidence>
<dbReference type="Gene3D" id="3.40.50.1010">
    <property type="entry name" value="5'-nuclease"/>
    <property type="match status" value="1"/>
</dbReference>
<dbReference type="InterPro" id="IPR029060">
    <property type="entry name" value="PIN-like_dom_sf"/>
</dbReference>
<sequence length="110" mass="12185">MGSTYIIGNYPIWVPPVVVQETLQGVRDDKQYDVVRSSLLALNFFQCDAFTTAIGAADLYRSLRKKGVTIRKANDCLIAQYALQADMALLHNDSDFDLIASQSPLKASRS</sequence>
<evidence type="ECO:0000256" key="3">
    <source>
        <dbReference type="ARBA" id="ARBA00022723"/>
    </source>
</evidence>
<feature type="domain" description="PIN" evidence="6">
    <location>
        <begin position="10"/>
        <end position="100"/>
    </location>
</feature>
<keyword evidence="4" id="KW-0378">Hydrolase</keyword>
<dbReference type="RefSeq" id="WP_207336873.1">
    <property type="nucleotide sequence ID" value="NZ_JAFMYU010000015.1"/>
</dbReference>
<evidence type="ECO:0000256" key="1">
    <source>
        <dbReference type="ARBA" id="ARBA00022649"/>
    </source>
</evidence>
<evidence type="ECO:0000256" key="5">
    <source>
        <dbReference type="ARBA" id="ARBA00022842"/>
    </source>
</evidence>
<evidence type="ECO:0000259" key="6">
    <source>
        <dbReference type="Pfam" id="PF01850"/>
    </source>
</evidence>
<keyword evidence="2" id="KW-0540">Nuclease</keyword>
<dbReference type="GO" id="GO:0016787">
    <property type="term" value="F:hydrolase activity"/>
    <property type="evidence" value="ECO:0007669"/>
    <property type="project" value="UniProtKB-KW"/>
</dbReference>
<dbReference type="Proteomes" id="UP000664795">
    <property type="component" value="Unassembled WGS sequence"/>
</dbReference>
<protein>
    <submittedName>
        <fullName evidence="7">PIN domain-containing protein</fullName>
    </submittedName>
</protein>
<dbReference type="PANTHER" id="PTHR42740:SF1">
    <property type="entry name" value="RIBONUCLEASE VAPC3"/>
    <property type="match status" value="1"/>
</dbReference>
<dbReference type="GO" id="GO:0046872">
    <property type="term" value="F:metal ion binding"/>
    <property type="evidence" value="ECO:0007669"/>
    <property type="project" value="UniProtKB-KW"/>
</dbReference>
<keyword evidence="1" id="KW-1277">Toxin-antitoxin system</keyword>
<proteinExistence type="predicted"/>
<comment type="caution">
    <text evidence="7">The sequence shown here is derived from an EMBL/GenBank/DDBJ whole genome shotgun (WGS) entry which is preliminary data.</text>
</comment>
<dbReference type="InterPro" id="IPR051749">
    <property type="entry name" value="PINc/VapC_TA_RNase"/>
</dbReference>
<organism evidence="7 8">
    <name type="scientific">Fibrella aquatilis</name>
    <dbReference type="NCBI Taxonomy" id="2817059"/>
    <lineage>
        <taxon>Bacteria</taxon>
        <taxon>Pseudomonadati</taxon>
        <taxon>Bacteroidota</taxon>
        <taxon>Cytophagia</taxon>
        <taxon>Cytophagales</taxon>
        <taxon>Spirosomataceae</taxon>
        <taxon>Fibrella</taxon>
    </lineage>
</organism>
<dbReference type="Pfam" id="PF01850">
    <property type="entry name" value="PIN"/>
    <property type="match status" value="1"/>
</dbReference>
<dbReference type="EMBL" id="JAFMYU010000015">
    <property type="protein sequence ID" value="MBO0932913.1"/>
    <property type="molecule type" value="Genomic_DNA"/>
</dbReference>
<keyword evidence="8" id="KW-1185">Reference proteome</keyword>
<name>A0A939GAR1_9BACT</name>
<dbReference type="AlphaFoldDB" id="A0A939GAR1"/>
<evidence type="ECO:0000313" key="8">
    <source>
        <dbReference type="Proteomes" id="UP000664795"/>
    </source>
</evidence>